<name>A0ABD5YTH4_9EURY</name>
<dbReference type="Proteomes" id="UP001596417">
    <property type="component" value="Unassembled WGS sequence"/>
</dbReference>
<dbReference type="InterPro" id="IPR036390">
    <property type="entry name" value="WH_DNA-bd_sf"/>
</dbReference>
<sequence>MITKAGLAVIDTLCSGRESTPGELATKTAYSKTHLYDILDELLTAGLLTETRGPNNQRRVRVTHHPVVEAYRNLRSKLSHVDWTELLSPAILRVCWYLDEPRRATEIAARLEITRQGVHNALSPLKHRAMLSPTGPEYGLSEDLSPLLEFARSVVSYEHRSRVREIAPSATIAWCDPKRALVRVQSPDDTAALQSAADWQLTGLARFQEYELQFFLGGEPAFWYTLDEVLTPAEVMCHTLVLDSDSRRVSYSMLLIEKLDIDQDTLTETATWYDLETTVAAMYRSLRGTFDTPDDLSVPLPSESEYMALKEQYGVT</sequence>
<accession>A0ABD5YTH4</accession>
<dbReference type="Pfam" id="PF24271">
    <property type="entry name" value="HVO_2833_C"/>
    <property type="match status" value="1"/>
</dbReference>
<protein>
    <submittedName>
        <fullName evidence="2">MarR family transcriptional regulator</fullName>
    </submittedName>
</protein>
<evidence type="ECO:0000259" key="1">
    <source>
        <dbReference type="Pfam" id="PF24271"/>
    </source>
</evidence>
<dbReference type="RefSeq" id="WP_264556410.1">
    <property type="nucleotide sequence ID" value="NZ_CP109980.1"/>
</dbReference>
<comment type="caution">
    <text evidence="2">The sequence shown here is derived from an EMBL/GenBank/DDBJ whole genome shotgun (WGS) entry which is preliminary data.</text>
</comment>
<dbReference type="SUPFAM" id="SSF46785">
    <property type="entry name" value="Winged helix' DNA-binding domain"/>
    <property type="match status" value="1"/>
</dbReference>
<keyword evidence="3" id="KW-1185">Reference proteome</keyword>
<dbReference type="InterPro" id="IPR036388">
    <property type="entry name" value="WH-like_DNA-bd_sf"/>
</dbReference>
<evidence type="ECO:0000313" key="2">
    <source>
        <dbReference type="EMBL" id="MFC7192433.1"/>
    </source>
</evidence>
<dbReference type="Gene3D" id="1.10.10.10">
    <property type="entry name" value="Winged helix-like DNA-binding domain superfamily/Winged helix DNA-binding domain"/>
    <property type="match status" value="1"/>
</dbReference>
<feature type="domain" description="HVO-2833 C-terminal" evidence="1">
    <location>
        <begin position="196"/>
        <end position="315"/>
    </location>
</feature>
<gene>
    <name evidence="2" type="ORF">ACFQL7_23195</name>
</gene>
<organism evidence="2 3">
    <name type="scientific">Halocatena marina</name>
    <dbReference type="NCBI Taxonomy" id="2934937"/>
    <lineage>
        <taxon>Archaea</taxon>
        <taxon>Methanobacteriati</taxon>
        <taxon>Methanobacteriota</taxon>
        <taxon>Stenosarchaea group</taxon>
        <taxon>Halobacteria</taxon>
        <taxon>Halobacteriales</taxon>
        <taxon>Natronomonadaceae</taxon>
        <taxon>Halocatena</taxon>
    </lineage>
</organism>
<evidence type="ECO:0000313" key="3">
    <source>
        <dbReference type="Proteomes" id="UP001596417"/>
    </source>
</evidence>
<dbReference type="GeneID" id="76202109"/>
<dbReference type="InterPro" id="IPR056528">
    <property type="entry name" value="HVO_2833_C"/>
</dbReference>
<dbReference type="AlphaFoldDB" id="A0ABD5YTH4"/>
<proteinExistence type="predicted"/>
<reference evidence="2 3" key="1">
    <citation type="journal article" date="2019" name="Int. J. Syst. Evol. Microbiol.">
        <title>The Global Catalogue of Microorganisms (GCM) 10K type strain sequencing project: providing services to taxonomists for standard genome sequencing and annotation.</title>
        <authorList>
            <consortium name="The Broad Institute Genomics Platform"/>
            <consortium name="The Broad Institute Genome Sequencing Center for Infectious Disease"/>
            <person name="Wu L."/>
            <person name="Ma J."/>
        </authorList>
    </citation>
    <scope>NUCLEOTIDE SEQUENCE [LARGE SCALE GENOMIC DNA]</scope>
    <source>
        <strain evidence="2 3">RDMS1</strain>
    </source>
</reference>
<dbReference type="EMBL" id="JBHTAX010000004">
    <property type="protein sequence ID" value="MFC7192433.1"/>
    <property type="molecule type" value="Genomic_DNA"/>
</dbReference>